<dbReference type="WBParaSite" id="MBELARI_LOCUS11957">
    <property type="protein sequence ID" value="MBELARI_LOCUS11957"/>
    <property type="gene ID" value="MBELARI_LOCUS11957"/>
</dbReference>
<accession>A0AAF3EDG8</accession>
<evidence type="ECO:0000313" key="2">
    <source>
        <dbReference type="WBParaSite" id="MBELARI_LOCUS11957"/>
    </source>
</evidence>
<evidence type="ECO:0000313" key="1">
    <source>
        <dbReference type="Proteomes" id="UP000887575"/>
    </source>
</evidence>
<dbReference type="AlphaFoldDB" id="A0AAF3EDG8"/>
<name>A0AAF3EDG8_9BILA</name>
<organism evidence="1 2">
    <name type="scientific">Mesorhabditis belari</name>
    <dbReference type="NCBI Taxonomy" id="2138241"/>
    <lineage>
        <taxon>Eukaryota</taxon>
        <taxon>Metazoa</taxon>
        <taxon>Ecdysozoa</taxon>
        <taxon>Nematoda</taxon>
        <taxon>Chromadorea</taxon>
        <taxon>Rhabditida</taxon>
        <taxon>Rhabditina</taxon>
        <taxon>Rhabditomorpha</taxon>
        <taxon>Rhabditoidea</taxon>
        <taxon>Rhabditidae</taxon>
        <taxon>Mesorhabditinae</taxon>
        <taxon>Mesorhabditis</taxon>
    </lineage>
</organism>
<dbReference type="Proteomes" id="UP000887575">
    <property type="component" value="Unassembled WGS sequence"/>
</dbReference>
<proteinExistence type="predicted"/>
<reference evidence="2" key="1">
    <citation type="submission" date="2024-02" db="UniProtKB">
        <authorList>
            <consortium name="WormBaseParasite"/>
        </authorList>
    </citation>
    <scope>IDENTIFICATION</scope>
</reference>
<protein>
    <submittedName>
        <fullName evidence="2">Uncharacterized protein</fullName>
    </submittedName>
</protein>
<keyword evidence="1" id="KW-1185">Reference proteome</keyword>
<sequence length="144" mass="16334">MHLRLQHFSQWALICGVISLVPSSHYRFAQMNLSSMTSSSGSTTTSGQTNFDIEDSKGIFVDLPLINHLNLTINDGIYKKMKKMAETLSAMDYEEERIRRVSYWKSSISTRGITEKGPRSFTVVHWLEGARRFPYVPRSAVGLS</sequence>